<accession>A0ABW2HD37</accession>
<gene>
    <name evidence="1" type="ORF">ACFQRL_01670</name>
</gene>
<dbReference type="Proteomes" id="UP001596507">
    <property type="component" value="Unassembled WGS sequence"/>
</dbReference>
<evidence type="ECO:0000313" key="1">
    <source>
        <dbReference type="EMBL" id="MFC7267661.1"/>
    </source>
</evidence>
<protein>
    <submittedName>
        <fullName evidence="1">Uncharacterized protein</fullName>
    </submittedName>
</protein>
<organism evidence="1 2">
    <name type="scientific">Microbacterium fluvii</name>
    <dbReference type="NCBI Taxonomy" id="415215"/>
    <lineage>
        <taxon>Bacteria</taxon>
        <taxon>Bacillati</taxon>
        <taxon>Actinomycetota</taxon>
        <taxon>Actinomycetes</taxon>
        <taxon>Micrococcales</taxon>
        <taxon>Microbacteriaceae</taxon>
        <taxon>Microbacterium</taxon>
    </lineage>
</organism>
<evidence type="ECO:0000313" key="2">
    <source>
        <dbReference type="Proteomes" id="UP001596507"/>
    </source>
</evidence>
<dbReference type="RefSeq" id="WP_262872593.1">
    <property type="nucleotide sequence ID" value="NZ_BAABKW010000018.1"/>
</dbReference>
<name>A0ABW2HD37_9MICO</name>
<reference evidence="2" key="1">
    <citation type="journal article" date="2019" name="Int. J. Syst. Evol. Microbiol.">
        <title>The Global Catalogue of Microorganisms (GCM) 10K type strain sequencing project: providing services to taxonomists for standard genome sequencing and annotation.</title>
        <authorList>
            <consortium name="The Broad Institute Genomics Platform"/>
            <consortium name="The Broad Institute Genome Sequencing Center for Infectious Disease"/>
            <person name="Wu L."/>
            <person name="Ma J."/>
        </authorList>
    </citation>
    <scope>NUCLEOTIDE SEQUENCE [LARGE SCALE GENOMIC DNA]</scope>
    <source>
        <strain evidence="2">CGMCC 1.15772</strain>
    </source>
</reference>
<sequence>MNNSLHTIDYLNRWRAADLDREIALRLSRAERPPRPIELPETTPARRFGVWMLRHQVAAAPRAAMRPRTH</sequence>
<dbReference type="EMBL" id="JBHTBE010000001">
    <property type="protein sequence ID" value="MFC7267661.1"/>
    <property type="molecule type" value="Genomic_DNA"/>
</dbReference>
<keyword evidence="2" id="KW-1185">Reference proteome</keyword>
<proteinExistence type="predicted"/>
<comment type="caution">
    <text evidence="1">The sequence shown here is derived from an EMBL/GenBank/DDBJ whole genome shotgun (WGS) entry which is preliminary data.</text>
</comment>